<keyword evidence="1" id="KW-0472">Membrane</keyword>
<dbReference type="EMBL" id="PNBX01000144">
    <property type="protein sequence ID" value="TMO62090.1"/>
    <property type="molecule type" value="Genomic_DNA"/>
</dbReference>
<evidence type="ECO:0000256" key="1">
    <source>
        <dbReference type="SAM" id="Phobius"/>
    </source>
</evidence>
<feature type="transmembrane region" description="Helical" evidence="1">
    <location>
        <begin position="7"/>
        <end position="25"/>
    </location>
</feature>
<reference evidence="3 4" key="1">
    <citation type="submission" date="2018-01" db="EMBL/GenBank/DDBJ databases">
        <authorList>
            <person name="Paulsen S."/>
            <person name="Gram L.K."/>
        </authorList>
    </citation>
    <scope>NUCLEOTIDE SEQUENCE [LARGE SCALE GENOMIC DNA]</scope>
    <source>
        <strain evidence="3 4">S3790</strain>
    </source>
</reference>
<keyword evidence="1" id="KW-0812">Transmembrane</keyword>
<reference evidence="4" key="2">
    <citation type="submission" date="2019-06" db="EMBL/GenBank/DDBJ databases">
        <title>Co-occurence of chitin degradation, pigmentation and bioactivity in marine Pseudoalteromonas.</title>
        <authorList>
            <person name="Sonnenschein E.C."/>
            <person name="Bech P.K."/>
        </authorList>
    </citation>
    <scope>NUCLEOTIDE SEQUENCE [LARGE SCALE GENOMIC DNA]</scope>
    <source>
        <strain evidence="4">S3790</strain>
    </source>
</reference>
<evidence type="ECO:0000313" key="3">
    <source>
        <dbReference type="EMBL" id="TMO62090.1"/>
    </source>
</evidence>
<dbReference type="RefSeq" id="WP_138593760.1">
    <property type="nucleotide sequence ID" value="NZ_PNBX01000144.1"/>
</dbReference>
<evidence type="ECO:0000313" key="4">
    <source>
        <dbReference type="Proteomes" id="UP000307217"/>
    </source>
</evidence>
<comment type="caution">
    <text evidence="3">The sequence shown here is derived from an EMBL/GenBank/DDBJ whole genome shotgun (WGS) entry which is preliminary data.</text>
</comment>
<gene>
    <name evidence="3" type="ORF">CWC19_20595</name>
</gene>
<feature type="domain" description="DUF1570" evidence="2">
    <location>
        <begin position="221"/>
        <end position="318"/>
    </location>
</feature>
<sequence length="369" mass="42360">MQRWKRYIMITALVIFSIFLAWFFTGKQFWFSSFFIQSAVTAPSKIPEPKVSQQALSTPKKVNSFAYIHHKHRTFRKNCSKENLGTVKYEQVGGIYTWVDERGIKNYSDKKPHSRAELYQTTASTALDFFELDLQAPGLPSQFKNELSANLRAVFRAYTSLIGLKAMLKVKLNLHILPNSSAYNRKVKRLGGNPEGTAGVYFGSKNTAYIKYSTFEHTINVAIHEAVHAINEAVIGDTPQWLNEGLAEYFEYTYANMHTSIVAPNRSWVTSNGMLLKSVIQPFQLVHTKAHWRKTDYAKMYRSSWAFVHFLTSNTTYKLSLKKYLLAEQKSKCNVLNSDDVWPYLSGKHNAVAQDFSRFVKGKITVHRY</sequence>
<keyword evidence="1" id="KW-1133">Transmembrane helix</keyword>
<evidence type="ECO:0000259" key="2">
    <source>
        <dbReference type="Pfam" id="PF07607"/>
    </source>
</evidence>
<dbReference type="Proteomes" id="UP000307217">
    <property type="component" value="Unassembled WGS sequence"/>
</dbReference>
<dbReference type="SUPFAM" id="SSF55486">
    <property type="entry name" value="Metalloproteases ('zincins'), catalytic domain"/>
    <property type="match status" value="1"/>
</dbReference>
<dbReference type="Pfam" id="PF07607">
    <property type="entry name" value="DUF1570"/>
    <property type="match status" value="1"/>
</dbReference>
<dbReference type="InterPro" id="IPR011464">
    <property type="entry name" value="DUF1570"/>
</dbReference>
<name>A0A5S3UXH4_9GAMM</name>
<dbReference type="AlphaFoldDB" id="A0A5S3UXH4"/>
<dbReference type="OrthoDB" id="256673at2"/>
<proteinExistence type="predicted"/>
<protein>
    <recommendedName>
        <fullName evidence="2">DUF1570 domain-containing protein</fullName>
    </recommendedName>
</protein>
<accession>A0A5S3UXH4</accession>
<organism evidence="3 4">
    <name type="scientific">Pseudoalteromonas aurantia</name>
    <dbReference type="NCBI Taxonomy" id="43654"/>
    <lineage>
        <taxon>Bacteria</taxon>
        <taxon>Pseudomonadati</taxon>
        <taxon>Pseudomonadota</taxon>
        <taxon>Gammaproteobacteria</taxon>
        <taxon>Alteromonadales</taxon>
        <taxon>Pseudoalteromonadaceae</taxon>
        <taxon>Pseudoalteromonas</taxon>
    </lineage>
</organism>